<dbReference type="AlphaFoldDB" id="A0A5C7XGM1"/>
<sequence>MPHPPRSGFARGCAEEVGDYVEPGPVATVGLIDRGSAHAVRSPVSSIRGWSPQALHVFGWVGIFLFGLGVAVLVPRLFATGAEIRIDAEGVYLRSGGGRVIPWSAINRITTVDGGRVQLAYLFLNDPAVLRRRRRLGAKSFGDVAVSLQGTDGKISEMRAAFDHFAPGRRDRARD</sequence>
<evidence type="ECO:0000313" key="3">
    <source>
        <dbReference type="Proteomes" id="UP000321797"/>
    </source>
</evidence>
<organism evidence="2 3">
    <name type="scientific">Mycolicibacter arupensis</name>
    <dbReference type="NCBI Taxonomy" id="342002"/>
    <lineage>
        <taxon>Bacteria</taxon>
        <taxon>Bacillati</taxon>
        <taxon>Actinomycetota</taxon>
        <taxon>Actinomycetes</taxon>
        <taxon>Mycobacteriales</taxon>
        <taxon>Mycobacteriaceae</taxon>
        <taxon>Mycolicibacter</taxon>
    </lineage>
</organism>
<dbReference type="Proteomes" id="UP000321797">
    <property type="component" value="Unassembled WGS sequence"/>
</dbReference>
<keyword evidence="1" id="KW-0472">Membrane</keyword>
<evidence type="ECO:0008006" key="4">
    <source>
        <dbReference type="Google" id="ProtNLM"/>
    </source>
</evidence>
<gene>
    <name evidence="2" type="ORF">E6Q54_23205</name>
</gene>
<evidence type="ECO:0000313" key="2">
    <source>
        <dbReference type="EMBL" id="TXI48722.1"/>
    </source>
</evidence>
<comment type="caution">
    <text evidence="2">The sequence shown here is derived from an EMBL/GenBank/DDBJ whole genome shotgun (WGS) entry which is preliminary data.</text>
</comment>
<feature type="transmembrane region" description="Helical" evidence="1">
    <location>
        <begin position="57"/>
        <end position="78"/>
    </location>
</feature>
<protein>
    <recommendedName>
        <fullName evidence="4">PH domain-containing protein</fullName>
    </recommendedName>
</protein>
<dbReference type="EMBL" id="SSGD01000178">
    <property type="protein sequence ID" value="TXI48722.1"/>
    <property type="molecule type" value="Genomic_DNA"/>
</dbReference>
<keyword evidence="1" id="KW-0812">Transmembrane</keyword>
<name>A0A5C7XGM1_9MYCO</name>
<accession>A0A5C7XGM1</accession>
<keyword evidence="1" id="KW-1133">Transmembrane helix</keyword>
<proteinExistence type="predicted"/>
<evidence type="ECO:0000256" key="1">
    <source>
        <dbReference type="SAM" id="Phobius"/>
    </source>
</evidence>
<reference evidence="2 3" key="1">
    <citation type="submission" date="2018-09" db="EMBL/GenBank/DDBJ databases">
        <title>Metagenome Assembled Genomes from an Advanced Water Purification Facility.</title>
        <authorList>
            <person name="Stamps B.W."/>
            <person name="Spear J.R."/>
        </authorList>
    </citation>
    <scope>NUCLEOTIDE SEQUENCE [LARGE SCALE GENOMIC DNA]</scope>
    <source>
        <strain evidence="2">Bin_29_2</strain>
    </source>
</reference>